<dbReference type="PANTHER" id="PTHR10277:SF9">
    <property type="entry name" value="2-ISOPROPYLMALATE SYNTHASE 1, CHLOROPLASTIC-RELATED"/>
    <property type="match status" value="1"/>
</dbReference>
<accession>A0A0L0ES90</accession>
<keyword evidence="3" id="KW-0058">Aromatic hydrocarbons catabolism</keyword>
<dbReference type="Gene3D" id="1.10.8.60">
    <property type="match status" value="1"/>
</dbReference>
<comment type="similarity">
    <text evidence="1">Belongs to the 4-hydroxy-2-oxovalerate aldolase family.</text>
</comment>
<dbReference type="InterPro" id="IPR013785">
    <property type="entry name" value="Aldolase_TIM"/>
</dbReference>
<evidence type="ECO:0000256" key="2">
    <source>
        <dbReference type="ARBA" id="ARBA00022723"/>
    </source>
</evidence>
<dbReference type="NCBIfam" id="TIGR03217">
    <property type="entry name" value="4OH_2_O_val_ald"/>
    <property type="match status" value="1"/>
</dbReference>
<dbReference type="PATRIC" id="fig|43658.6.peg.5517"/>
<dbReference type="Pfam" id="PF07836">
    <property type="entry name" value="DmpG_comm"/>
    <property type="match status" value="1"/>
</dbReference>
<evidence type="ECO:0000259" key="7">
    <source>
        <dbReference type="PROSITE" id="PS50991"/>
    </source>
</evidence>
<dbReference type="EMBL" id="LFZX01000120">
    <property type="protein sequence ID" value="KNC66758.1"/>
    <property type="molecule type" value="Genomic_DNA"/>
</dbReference>
<reference evidence="9" key="1">
    <citation type="submission" date="2015-07" db="EMBL/GenBank/DDBJ databases">
        <title>Draft genome sequence of a Pseudoalteromonas rubra strain, OCN096, isolated from Kaneohe Bay, Oahu, Hawaii.</title>
        <authorList>
            <person name="Beurmann S."/>
            <person name="Ushijima B."/>
            <person name="Belcaid M."/>
            <person name="Callahan S.M."/>
            <person name="Aeby G.S."/>
        </authorList>
    </citation>
    <scope>NUCLEOTIDE SEQUENCE [LARGE SCALE GENOMIC DNA]</scope>
    <source>
        <strain evidence="9">OCN096</strain>
    </source>
</reference>
<dbReference type="EC" id="4.1.3.39" evidence="6"/>
<dbReference type="SUPFAM" id="SSF89000">
    <property type="entry name" value="post-HMGL domain-like"/>
    <property type="match status" value="1"/>
</dbReference>
<name>A0A0L0ES90_9GAMM</name>
<sequence length="341" mass="36240">MTIMIYDPTLRDGNHAISHSLSLQDIASYCRKVDQCGISVIEVGHGNGLGASSLQLGLASHSDRALLECARDNISNAQLGVHMIPGFAKINDIKVAVDSGVDVIRIAAHCTEADLTKSYIEYARKHDKTTQGVLMMTHMADAATLLVEAQKLQAYGSNSIVLMDSAGNYVERDVREKVGLLVENLDIPVGFHAHNNLSLAVANSLAAVEVGATMVDGTLCGFGAGAGNTQLEVLCAVLQRHGYDTGVDLFRLCSAIDELQDLRVTNAPTIKTSNLISGVYGVCSGFEKHVARAAAEFNVSPSSIYEELSKQHVLAGQEDMIIASASRLAKAAHGNNGEEHA</sequence>
<evidence type="ECO:0000256" key="3">
    <source>
        <dbReference type="ARBA" id="ARBA00022797"/>
    </source>
</evidence>
<dbReference type="InterPro" id="IPR050073">
    <property type="entry name" value="2-IPM_HCS-like"/>
</dbReference>
<evidence type="ECO:0000313" key="8">
    <source>
        <dbReference type="EMBL" id="KNC66758.1"/>
    </source>
</evidence>
<evidence type="ECO:0000256" key="6">
    <source>
        <dbReference type="NCBIfam" id="TIGR03217"/>
    </source>
</evidence>
<dbReference type="InterPro" id="IPR035685">
    <property type="entry name" value="DRE_TIM_HOA"/>
</dbReference>
<organism evidence="8 9">
    <name type="scientific">Pseudoalteromonas rubra</name>
    <dbReference type="NCBI Taxonomy" id="43658"/>
    <lineage>
        <taxon>Bacteria</taxon>
        <taxon>Pseudomonadati</taxon>
        <taxon>Pseudomonadota</taxon>
        <taxon>Gammaproteobacteria</taxon>
        <taxon>Alteromonadales</taxon>
        <taxon>Pseudoalteromonadaceae</taxon>
        <taxon>Pseudoalteromonas</taxon>
    </lineage>
</organism>
<dbReference type="Pfam" id="PF00682">
    <property type="entry name" value="HMGL-like"/>
    <property type="match status" value="1"/>
</dbReference>
<feature type="domain" description="Pyruvate carboxyltransferase" evidence="7">
    <location>
        <begin position="3"/>
        <end position="253"/>
    </location>
</feature>
<dbReference type="InterPro" id="IPR000891">
    <property type="entry name" value="PYR_CT"/>
</dbReference>
<evidence type="ECO:0000256" key="1">
    <source>
        <dbReference type="ARBA" id="ARBA00008944"/>
    </source>
</evidence>
<gene>
    <name evidence="8" type="ORF">AC626_14945</name>
</gene>
<dbReference type="Gene3D" id="3.20.20.70">
    <property type="entry name" value="Aldolase class I"/>
    <property type="match status" value="1"/>
</dbReference>
<dbReference type="GO" id="GO:0009098">
    <property type="term" value="P:L-leucine biosynthetic process"/>
    <property type="evidence" value="ECO:0007669"/>
    <property type="project" value="TreeGrafter"/>
</dbReference>
<dbReference type="GO" id="GO:0008701">
    <property type="term" value="F:4-hydroxy-2-oxovalerate aldolase activity"/>
    <property type="evidence" value="ECO:0007669"/>
    <property type="project" value="UniProtKB-UniRule"/>
</dbReference>
<comment type="caution">
    <text evidence="8">The sequence shown here is derived from an EMBL/GenBank/DDBJ whole genome shotgun (WGS) entry which is preliminary data.</text>
</comment>
<evidence type="ECO:0000256" key="5">
    <source>
        <dbReference type="ARBA" id="ARBA00023239"/>
    </source>
</evidence>
<evidence type="ECO:0000313" key="9">
    <source>
        <dbReference type="Proteomes" id="UP000036850"/>
    </source>
</evidence>
<proteinExistence type="inferred from homology"/>
<evidence type="ECO:0000256" key="4">
    <source>
        <dbReference type="ARBA" id="ARBA00023211"/>
    </source>
</evidence>
<protein>
    <recommendedName>
        <fullName evidence="6">4-hydroxy-2-oxovalerate aldolase</fullName>
        <ecNumber evidence="6">4.1.3.39</ecNumber>
    </recommendedName>
</protein>
<dbReference type="OrthoDB" id="9803573at2"/>
<dbReference type="PROSITE" id="PS50991">
    <property type="entry name" value="PYR_CT"/>
    <property type="match status" value="1"/>
</dbReference>
<dbReference type="CDD" id="cd07943">
    <property type="entry name" value="DRE_TIM_HOA"/>
    <property type="match status" value="1"/>
</dbReference>
<keyword evidence="2" id="KW-0479">Metal-binding</keyword>
<dbReference type="InterPro" id="IPR017629">
    <property type="entry name" value="4OH_2_O-val_aldolase"/>
</dbReference>
<keyword evidence="4" id="KW-0464">Manganese</keyword>
<dbReference type="GO" id="GO:0003852">
    <property type="term" value="F:2-isopropylmalate synthase activity"/>
    <property type="evidence" value="ECO:0007669"/>
    <property type="project" value="TreeGrafter"/>
</dbReference>
<keyword evidence="5" id="KW-0456">Lyase</keyword>
<dbReference type="Proteomes" id="UP000036850">
    <property type="component" value="Unassembled WGS sequence"/>
</dbReference>
<dbReference type="AlphaFoldDB" id="A0A0L0ES90"/>
<dbReference type="GO" id="GO:0046872">
    <property type="term" value="F:metal ion binding"/>
    <property type="evidence" value="ECO:0007669"/>
    <property type="project" value="UniProtKB-KW"/>
</dbReference>
<dbReference type="InterPro" id="IPR012425">
    <property type="entry name" value="DmpG_comm"/>
</dbReference>
<dbReference type="SUPFAM" id="SSF51569">
    <property type="entry name" value="Aldolase"/>
    <property type="match status" value="1"/>
</dbReference>
<dbReference type="PANTHER" id="PTHR10277">
    <property type="entry name" value="HOMOCITRATE SYNTHASE-RELATED"/>
    <property type="match status" value="1"/>
</dbReference>
<dbReference type="NCBIfam" id="NF006049">
    <property type="entry name" value="PRK08195.1"/>
    <property type="match status" value="1"/>
</dbReference>